<reference evidence="1 2" key="2">
    <citation type="submission" date="2021-07" db="EMBL/GenBank/DDBJ databases">
        <authorList>
            <person name="Matsumoto Y."/>
            <person name="Motooka D."/>
            <person name="Nakamura S."/>
        </authorList>
    </citation>
    <scope>NUCLEOTIDE SEQUENCE [LARGE SCALE GENOMIC DNA]</scope>
    <source>
        <strain evidence="1 2">TY59</strain>
    </source>
</reference>
<name>A0ABM7STF2_9MYCO</name>
<keyword evidence="2" id="KW-1185">Reference proteome</keyword>
<evidence type="ECO:0000313" key="1">
    <source>
        <dbReference type="EMBL" id="BCZ21358.1"/>
    </source>
</evidence>
<sequence>MNGPALNAGQDGTYHAGQVLSLVCHTTGERVKGYFSFNIPNGGWDNLWYKTSDGHFVADVDIETHTLNPLGPECSPGGQQPAAAPSSKADAAVAKANSAVGSDMFGPRGCGQFVAWAYGVPGIGYQTAKEFHNALASQGRIHMDKNFPRGALVFSENSLDGGAGHIDIARGDGTFVSGGVEANYRGVAGAGHNVQVMNTYDPTPGATYLGWAEAPW</sequence>
<organism evidence="1 2">
    <name type="scientific">Mycobacterium senriense</name>
    <dbReference type="NCBI Taxonomy" id="2775496"/>
    <lineage>
        <taxon>Bacteria</taxon>
        <taxon>Bacillati</taxon>
        <taxon>Actinomycetota</taxon>
        <taxon>Actinomycetes</taxon>
        <taxon>Mycobacteriales</taxon>
        <taxon>Mycobacteriaceae</taxon>
        <taxon>Mycobacterium</taxon>
        <taxon>Mycobacterium avium complex (MAC)</taxon>
    </lineage>
</organism>
<proteinExistence type="predicted"/>
<dbReference type="EMBL" id="AP024828">
    <property type="protein sequence ID" value="BCZ21358.1"/>
    <property type="molecule type" value="Genomic_DNA"/>
</dbReference>
<accession>A0ABM7STF2</accession>
<protein>
    <recommendedName>
        <fullName evidence="3">CHAP domain-containing protein</fullName>
    </recommendedName>
</protein>
<evidence type="ECO:0000313" key="2">
    <source>
        <dbReference type="Proteomes" id="UP000826012"/>
    </source>
</evidence>
<dbReference type="RefSeq" id="WP_221044869.1">
    <property type="nucleotide sequence ID" value="NZ_AP024828.1"/>
</dbReference>
<reference evidence="1 2" key="1">
    <citation type="submission" date="2021-07" db="EMBL/GenBank/DDBJ databases">
        <title>Complete genome sequence of nontuberculous Mycobacterium sp. TY59.</title>
        <authorList>
            <person name="Fukushima K."/>
        </authorList>
    </citation>
    <scope>NUCLEOTIDE SEQUENCE [LARGE SCALE GENOMIC DNA]</scope>
    <source>
        <strain evidence="1 2">TY59</strain>
    </source>
</reference>
<gene>
    <name evidence="1" type="ORF">MTY59_12130</name>
</gene>
<evidence type="ECO:0008006" key="3">
    <source>
        <dbReference type="Google" id="ProtNLM"/>
    </source>
</evidence>
<dbReference type="Proteomes" id="UP000826012">
    <property type="component" value="Chromosome"/>
</dbReference>